<evidence type="ECO:0000313" key="3">
    <source>
        <dbReference type="Proteomes" id="UP000007844"/>
    </source>
</evidence>
<accession>F3YXY4</accession>
<dbReference type="KEGG" id="daf:Desaf_2362"/>
<proteinExistence type="predicted"/>
<dbReference type="HOGENOM" id="CLU_546011_0_0_7"/>
<dbReference type="Pfam" id="PF13729">
    <property type="entry name" value="TraF_2"/>
    <property type="match status" value="1"/>
</dbReference>
<reference evidence="2 3" key="1">
    <citation type="journal article" date="2011" name="J. Bacteriol.">
        <title>Genome sequence of the mercury-methylating and pleomorphic Desulfovibrio africanus Strain Walvis Bay.</title>
        <authorList>
            <person name="Brown S.D."/>
            <person name="Wall J.D."/>
            <person name="Kucken A.M."/>
            <person name="Gilmour C.C."/>
            <person name="Podar M."/>
            <person name="Brandt C.C."/>
            <person name="Teshima H."/>
            <person name="Detter J.C."/>
            <person name="Han C.S."/>
            <person name="Land M.L."/>
            <person name="Lucas S."/>
            <person name="Han J."/>
            <person name="Pennacchio L."/>
            <person name="Nolan M."/>
            <person name="Pitluck S."/>
            <person name="Woyke T."/>
            <person name="Goodwin L."/>
            <person name="Palumbo A.V."/>
            <person name="Elias D.A."/>
        </authorList>
    </citation>
    <scope>NUCLEOTIDE SEQUENCE [LARGE SCALE GENOMIC DNA]</scope>
    <source>
        <strain evidence="2 3">Walvis Bay</strain>
    </source>
</reference>
<dbReference type="EMBL" id="CP003221">
    <property type="protein sequence ID" value="EGJ50686.1"/>
    <property type="molecule type" value="Genomic_DNA"/>
</dbReference>
<dbReference type="Proteomes" id="UP000007844">
    <property type="component" value="Chromosome"/>
</dbReference>
<evidence type="ECO:0000256" key="1">
    <source>
        <dbReference type="SAM" id="SignalP"/>
    </source>
</evidence>
<feature type="chain" id="PRO_5003303275" description="Membrane protein involved in aromatic hydrocarbon degradation" evidence="1">
    <location>
        <begin position="30"/>
        <end position="516"/>
    </location>
</feature>
<keyword evidence="1" id="KW-0732">Signal</keyword>
<feature type="signal peptide" evidence="1">
    <location>
        <begin position="1"/>
        <end position="29"/>
    </location>
</feature>
<dbReference type="InterPro" id="IPR032811">
    <property type="entry name" value="Put_conjugal_transfer"/>
</dbReference>
<gene>
    <name evidence="2" type="ORF">Desaf_2362</name>
</gene>
<sequence precursor="true">MHRISSRALRLAVGAALSGVLALPSTALALDTFFVGPRAMGMAGANVASVTDTTAQYYNPAAFGFFGMVGSETDKKGKTVEKRLTSDNNNVGRKEWGWDVVYGGAGFSAHKDLGDIINDFSDVNLDKLESSGIQSEDDLRAVVNLAKDLNLLEEEGNGLTVNVLGGTAFRVGSFALGVRGYGQGAAWVSNVDTDLIGLDVDIGDLNTQIASYAPAGAAGHSVSLLTTAQQSQLAAAGLDPNAIAVIDYMAIQEGLTQEDIAPFADTMESIALTSQSGANNGDLSANKTTVGVTGFGLTEVPFSYGYAFNEHFAIGGNLKFMVGRVYGTQVLVFNNDTDEIMEKTQEDYKQTINFGVDLGAMARFRWVQFGVVGRNLNSPKFEGPDVTNVDGSVTKFQDVKVKPQAQAGIAFIPFETVTFEVDYDLTKNETLLGGYETQYLRAGVEWDVFRFLALRGGIYTNMAEDDIGLVYTAGVGLNLWAVRFDVSGAVSSKTMEYDGEEYPREAHVVAGLSIDF</sequence>
<evidence type="ECO:0000313" key="2">
    <source>
        <dbReference type="EMBL" id="EGJ50686.1"/>
    </source>
</evidence>
<evidence type="ECO:0008006" key="4">
    <source>
        <dbReference type="Google" id="ProtNLM"/>
    </source>
</evidence>
<name>F3YXY4_DESAF</name>
<dbReference type="Gene3D" id="2.40.160.60">
    <property type="entry name" value="Outer membrane protein transport protein (OMPP1/FadL/TodX)"/>
    <property type="match status" value="2"/>
</dbReference>
<dbReference type="RefSeq" id="WP_014260389.1">
    <property type="nucleotide sequence ID" value="NC_016629.1"/>
</dbReference>
<keyword evidence="3" id="KW-1185">Reference proteome</keyword>
<dbReference type="eggNOG" id="COG2067">
    <property type="taxonomic scope" value="Bacteria"/>
</dbReference>
<dbReference type="AlphaFoldDB" id="F3YXY4"/>
<organism evidence="2 3">
    <name type="scientific">Desulfocurvibacter africanus subsp. africanus str. Walvis Bay</name>
    <dbReference type="NCBI Taxonomy" id="690850"/>
    <lineage>
        <taxon>Bacteria</taxon>
        <taxon>Pseudomonadati</taxon>
        <taxon>Thermodesulfobacteriota</taxon>
        <taxon>Desulfovibrionia</taxon>
        <taxon>Desulfovibrionales</taxon>
        <taxon>Desulfovibrionaceae</taxon>
        <taxon>Desulfocurvibacter</taxon>
    </lineage>
</organism>
<protein>
    <recommendedName>
        <fullName evidence="4">Membrane protein involved in aromatic hydrocarbon degradation</fullName>
    </recommendedName>
</protein>